<sequence length="161" mass="18379">MEPIPLEVVERTWRKMSKMSLGESPKLINLMRKQQPVVLTYLLAAGHKTLNQDEQELLLYMGIVVWQIMLQGSNPLIKATKSALDEAEKANIKMLEYLEGEPEADFIETSKKIISNYPQPEILNYVAEALTEETEEDSVITDEGKGIMMVYLKTVIDCFNR</sequence>
<protein>
    <submittedName>
        <fullName evidence="1">Uncharacterized protein</fullName>
    </submittedName>
</protein>
<reference evidence="1" key="1">
    <citation type="journal article" date="2014" name="Front. Microbiol.">
        <title>High frequency of phylogenetically diverse reductive dehalogenase-homologous genes in deep subseafloor sedimentary metagenomes.</title>
        <authorList>
            <person name="Kawai M."/>
            <person name="Futagami T."/>
            <person name="Toyoda A."/>
            <person name="Takaki Y."/>
            <person name="Nishi S."/>
            <person name="Hori S."/>
            <person name="Arai W."/>
            <person name="Tsubouchi T."/>
            <person name="Morono Y."/>
            <person name="Uchiyama I."/>
            <person name="Ito T."/>
            <person name="Fujiyama A."/>
            <person name="Inagaki F."/>
            <person name="Takami H."/>
        </authorList>
    </citation>
    <scope>NUCLEOTIDE SEQUENCE</scope>
    <source>
        <strain evidence="1">Expedition CK06-06</strain>
    </source>
</reference>
<gene>
    <name evidence="1" type="ORF">S03H2_04026</name>
</gene>
<accession>X1EF18</accession>
<comment type="caution">
    <text evidence="1">The sequence shown here is derived from an EMBL/GenBank/DDBJ whole genome shotgun (WGS) entry which is preliminary data.</text>
</comment>
<name>X1EF18_9ZZZZ</name>
<dbReference type="EMBL" id="BARU01001555">
    <property type="protein sequence ID" value="GAH18930.1"/>
    <property type="molecule type" value="Genomic_DNA"/>
</dbReference>
<organism evidence="1">
    <name type="scientific">marine sediment metagenome</name>
    <dbReference type="NCBI Taxonomy" id="412755"/>
    <lineage>
        <taxon>unclassified sequences</taxon>
        <taxon>metagenomes</taxon>
        <taxon>ecological metagenomes</taxon>
    </lineage>
</organism>
<proteinExistence type="predicted"/>
<evidence type="ECO:0000313" key="1">
    <source>
        <dbReference type="EMBL" id="GAH18930.1"/>
    </source>
</evidence>
<dbReference type="AlphaFoldDB" id="X1EF18"/>